<dbReference type="HOGENOM" id="CLU_2808791_0_0_10"/>
<gene>
    <name evidence="1" type="ORF">HMPREF1555_00579</name>
</gene>
<evidence type="ECO:0000313" key="2">
    <source>
        <dbReference type="Proteomes" id="UP000016630"/>
    </source>
</evidence>
<dbReference type="AlphaFoldDB" id="A0A0E2LS49"/>
<dbReference type="Proteomes" id="UP000016630">
    <property type="component" value="Unassembled WGS sequence"/>
</dbReference>
<comment type="caution">
    <text evidence="1">The sequence shown here is derived from an EMBL/GenBank/DDBJ whole genome shotgun (WGS) entry which is preliminary data.</text>
</comment>
<evidence type="ECO:0000313" key="1">
    <source>
        <dbReference type="EMBL" id="ERJ68097.1"/>
    </source>
</evidence>
<accession>A0A0E2LS49</accession>
<proteinExistence type="predicted"/>
<name>A0A0E2LS49_PORGN</name>
<reference evidence="1 2" key="1">
    <citation type="submission" date="2013-06" db="EMBL/GenBank/DDBJ databases">
        <authorList>
            <person name="Weinstock G."/>
            <person name="Sodergren E."/>
            <person name="Lobos E.A."/>
            <person name="Fulton L."/>
            <person name="Fulton R."/>
            <person name="Courtney L."/>
            <person name="Fronick C."/>
            <person name="O'Laughlin M."/>
            <person name="Godfrey J."/>
            <person name="Wilson R.M."/>
            <person name="Miner T."/>
            <person name="Farmer C."/>
            <person name="Delehaunty K."/>
            <person name="Cordes M."/>
            <person name="Minx P."/>
            <person name="Tomlinson C."/>
            <person name="Chen J."/>
            <person name="Wollam A."/>
            <person name="Pepin K.H."/>
            <person name="Bhonagiri V."/>
            <person name="Zhang X."/>
            <person name="Warren W."/>
            <person name="Mitreva M."/>
            <person name="Mardis E.R."/>
            <person name="Wilson R.K."/>
        </authorList>
    </citation>
    <scope>NUCLEOTIDE SEQUENCE [LARGE SCALE GENOMIC DNA]</scope>
    <source>
        <strain evidence="1 2">F0570</strain>
    </source>
</reference>
<sequence>MLLPYTHQKTKENTGCRSSFMHSYDGHFFTCSEHFSLLILDRPIDGVDYSLLIKEGLFVLLADRNDK</sequence>
<organism evidence="1 2">
    <name type="scientific">Porphyromonas gingivalis F0570</name>
    <dbReference type="NCBI Taxonomy" id="1227271"/>
    <lineage>
        <taxon>Bacteria</taxon>
        <taxon>Pseudomonadati</taxon>
        <taxon>Bacteroidota</taxon>
        <taxon>Bacteroidia</taxon>
        <taxon>Bacteroidales</taxon>
        <taxon>Porphyromonadaceae</taxon>
        <taxon>Porphyromonas</taxon>
    </lineage>
</organism>
<dbReference type="PATRIC" id="fig|1227271.3.peg.517"/>
<dbReference type="EMBL" id="AWUW01000034">
    <property type="protein sequence ID" value="ERJ68097.1"/>
    <property type="molecule type" value="Genomic_DNA"/>
</dbReference>
<protein>
    <submittedName>
        <fullName evidence="1">Uncharacterized protein</fullName>
    </submittedName>
</protein>